<reference evidence="8 9" key="1">
    <citation type="journal article" date="2011" name="Int. J. Syst. Evol. Microbiol.">
        <title>Ochrobactrum pecoris sp. nov., isolated from farm animals.</title>
        <authorList>
            <person name="Kampfer P."/>
            <person name="Huber B."/>
            <person name="Busse H.J."/>
            <person name="Scholz H.C."/>
            <person name="Tomaso H."/>
            <person name="Hotzel H."/>
            <person name="Melzer F."/>
        </authorList>
    </citation>
    <scope>NUCLEOTIDE SEQUENCE [LARGE SCALE GENOMIC DNA]</scope>
    <source>
        <strain evidence="8 9">08RB2639</strain>
    </source>
</reference>
<feature type="domain" description="HTH lysR-type" evidence="6">
    <location>
        <begin position="6"/>
        <end position="63"/>
    </location>
</feature>
<dbReference type="GO" id="GO:0003677">
    <property type="term" value="F:DNA binding"/>
    <property type="evidence" value="ECO:0007669"/>
    <property type="project" value="UniProtKB-KW"/>
</dbReference>
<evidence type="ECO:0000256" key="1">
    <source>
        <dbReference type="ARBA" id="ARBA00009437"/>
    </source>
</evidence>
<organism evidence="8 9">
    <name type="scientific">Brucella pecoris</name>
    <dbReference type="NCBI Taxonomy" id="867683"/>
    <lineage>
        <taxon>Bacteria</taxon>
        <taxon>Pseudomonadati</taxon>
        <taxon>Pseudomonadota</taxon>
        <taxon>Alphaproteobacteria</taxon>
        <taxon>Hyphomicrobiales</taxon>
        <taxon>Brucellaceae</taxon>
        <taxon>Brucella/Ochrobactrum group</taxon>
        <taxon>Brucella</taxon>
    </lineage>
</organism>
<keyword evidence="10" id="KW-1185">Reference proteome</keyword>
<dbReference type="OrthoDB" id="8339333at2"/>
<dbReference type="EMBL" id="VEWK01000010">
    <property type="protein sequence ID" value="TNV10288.1"/>
    <property type="molecule type" value="Genomic_DNA"/>
</dbReference>
<dbReference type="AlphaFoldDB" id="A0A5C5CGN1"/>
<dbReference type="InterPro" id="IPR005119">
    <property type="entry name" value="LysR_subst-bd"/>
</dbReference>
<keyword evidence="2" id="KW-0536">Nodulation</keyword>
<dbReference type="Gene3D" id="1.10.10.10">
    <property type="entry name" value="Winged helix-like DNA-binding domain superfamily/Winged helix DNA-binding domain"/>
    <property type="match status" value="1"/>
</dbReference>
<evidence type="ECO:0000256" key="4">
    <source>
        <dbReference type="ARBA" id="ARBA00023125"/>
    </source>
</evidence>
<dbReference type="PROSITE" id="PS50931">
    <property type="entry name" value="HTH_LYSR"/>
    <property type="match status" value="1"/>
</dbReference>
<dbReference type="Proteomes" id="UP000313390">
    <property type="component" value="Unassembled WGS sequence"/>
</dbReference>
<comment type="similarity">
    <text evidence="1">Belongs to the LysR transcriptional regulatory family.</text>
</comment>
<dbReference type="InterPro" id="IPR036390">
    <property type="entry name" value="WH_DNA-bd_sf"/>
</dbReference>
<proteinExistence type="inferred from homology"/>
<evidence type="ECO:0000256" key="3">
    <source>
        <dbReference type="ARBA" id="ARBA00023015"/>
    </source>
</evidence>
<evidence type="ECO:0000313" key="8">
    <source>
        <dbReference type="EMBL" id="TNV10288.1"/>
    </source>
</evidence>
<dbReference type="PANTHER" id="PTHR30118:SF15">
    <property type="entry name" value="TRANSCRIPTIONAL REGULATORY PROTEIN"/>
    <property type="match status" value="1"/>
</dbReference>
<dbReference type="RefSeq" id="WP_140021965.1">
    <property type="nucleotide sequence ID" value="NZ_JACIEX010000010.1"/>
</dbReference>
<accession>A0A5C5CGN1</accession>
<dbReference type="EMBL" id="JACIEX010000010">
    <property type="protein sequence ID" value="MBB4095417.1"/>
    <property type="molecule type" value="Genomic_DNA"/>
</dbReference>
<dbReference type="GO" id="GO:0003700">
    <property type="term" value="F:DNA-binding transcription factor activity"/>
    <property type="evidence" value="ECO:0007669"/>
    <property type="project" value="InterPro"/>
</dbReference>
<dbReference type="InterPro" id="IPR050389">
    <property type="entry name" value="LysR-type_TF"/>
</dbReference>
<dbReference type="SUPFAM" id="SSF46785">
    <property type="entry name" value="Winged helix' DNA-binding domain"/>
    <property type="match status" value="1"/>
</dbReference>
<dbReference type="Pfam" id="PF00126">
    <property type="entry name" value="HTH_1"/>
    <property type="match status" value="1"/>
</dbReference>
<sequence length="306" mass="33659">MNLRCLDLNLLVILDALLDEAHVSRAADQLNLTQPAVSNALQRCRALFNDPLLERGQGTMRRTPKAEALRAPLKTILAGVVDLVDPPEVPLASLRQTIRICMADYPAIFVIRPLLKALGFAAPGIDIIVQPWQGPVVARDALVTGESDLALSVFPDADGELQRRLLLEENYVIAMRRDHPAAKAFSLKCWLDHPHILVSGRGDNSSPVDSALAERGLSRRVGVVVPNFGMVPELLASTDMIAMLPSRCVPEDMSALVAFTPPVPIAGFPLHVAWHRRRQEDRGLRYVIDQLIAIMTEKESWPDMSA</sequence>
<protein>
    <submittedName>
        <fullName evidence="7">DNA-binding transcriptional LysR family regulator</fullName>
    </submittedName>
    <submittedName>
        <fullName evidence="8">LysR family transcriptional regulator</fullName>
    </submittedName>
</protein>
<dbReference type="CDD" id="cd08417">
    <property type="entry name" value="PBP2_Nitroaromatics_like"/>
    <property type="match status" value="1"/>
</dbReference>
<dbReference type="InterPro" id="IPR036388">
    <property type="entry name" value="WH-like_DNA-bd_sf"/>
</dbReference>
<comment type="caution">
    <text evidence="8">The sequence shown here is derived from an EMBL/GenBank/DDBJ whole genome shotgun (WGS) entry which is preliminary data.</text>
</comment>
<name>A0A5C5CGN1_9HYPH</name>
<gene>
    <name evidence="8" type="ORF">FIB18_17690</name>
    <name evidence="7" type="ORF">GGQ79_003963</name>
</gene>
<dbReference type="PANTHER" id="PTHR30118">
    <property type="entry name" value="HTH-TYPE TRANSCRIPTIONAL REGULATOR LEUO-RELATED"/>
    <property type="match status" value="1"/>
</dbReference>
<evidence type="ECO:0000313" key="10">
    <source>
        <dbReference type="Proteomes" id="UP000553980"/>
    </source>
</evidence>
<reference evidence="7 10" key="3">
    <citation type="submission" date="2020-08" db="EMBL/GenBank/DDBJ databases">
        <title>Genomic Encyclopedia of Type Strains, Phase IV (KMG-IV): sequencing the most valuable type-strain genomes for metagenomic binning, comparative biology and taxonomic classification.</title>
        <authorList>
            <person name="Goeker M."/>
        </authorList>
    </citation>
    <scope>NUCLEOTIDE SEQUENCE [LARGE SCALE GENOMIC DNA]</scope>
    <source>
        <strain evidence="7 10">DSM 23868</strain>
    </source>
</reference>
<dbReference type="SUPFAM" id="SSF53850">
    <property type="entry name" value="Periplasmic binding protein-like II"/>
    <property type="match status" value="1"/>
</dbReference>
<dbReference type="Pfam" id="PF03466">
    <property type="entry name" value="LysR_substrate"/>
    <property type="match status" value="1"/>
</dbReference>
<reference evidence="8" key="2">
    <citation type="submission" date="2019-06" db="EMBL/GenBank/DDBJ databases">
        <authorList>
            <person name="Hu M."/>
        </authorList>
    </citation>
    <scope>NUCLEOTIDE SEQUENCE</scope>
    <source>
        <strain evidence="8">08RB2639</strain>
    </source>
</reference>
<evidence type="ECO:0000313" key="9">
    <source>
        <dbReference type="Proteomes" id="UP000313390"/>
    </source>
</evidence>
<dbReference type="Proteomes" id="UP000553980">
    <property type="component" value="Unassembled WGS sequence"/>
</dbReference>
<evidence type="ECO:0000259" key="6">
    <source>
        <dbReference type="PROSITE" id="PS50931"/>
    </source>
</evidence>
<dbReference type="Gene3D" id="3.40.190.10">
    <property type="entry name" value="Periplasmic binding protein-like II"/>
    <property type="match status" value="2"/>
</dbReference>
<keyword evidence="3" id="KW-0805">Transcription regulation</keyword>
<evidence type="ECO:0000256" key="5">
    <source>
        <dbReference type="ARBA" id="ARBA00023163"/>
    </source>
</evidence>
<evidence type="ECO:0000313" key="7">
    <source>
        <dbReference type="EMBL" id="MBB4095417.1"/>
    </source>
</evidence>
<dbReference type="InterPro" id="IPR000847">
    <property type="entry name" value="LysR_HTH_N"/>
</dbReference>
<keyword evidence="4 7" id="KW-0238">DNA-binding</keyword>
<keyword evidence="5" id="KW-0804">Transcription</keyword>
<evidence type="ECO:0000256" key="2">
    <source>
        <dbReference type="ARBA" id="ARBA00022458"/>
    </source>
</evidence>
<dbReference type="InterPro" id="IPR037402">
    <property type="entry name" value="YidZ_PBP2"/>
</dbReference>